<feature type="region of interest" description="Disordered" evidence="1">
    <location>
        <begin position="83"/>
        <end position="109"/>
    </location>
</feature>
<evidence type="ECO:0000313" key="4">
    <source>
        <dbReference type="Proteomes" id="UP000070544"/>
    </source>
</evidence>
<evidence type="ECO:0000256" key="1">
    <source>
        <dbReference type="SAM" id="MobiDB-lite"/>
    </source>
</evidence>
<dbReference type="GO" id="GO:0019005">
    <property type="term" value="C:SCF ubiquitin ligase complex"/>
    <property type="evidence" value="ECO:0007669"/>
    <property type="project" value="TreeGrafter"/>
</dbReference>
<sequence>MPGANPSSPSTIDKQSLPDELLLTVFRHLPFQELCRVSQASKSFATLASDPSLWHALSVKRWKLGAFSLPEFVAYRKRVDDTSPSKVDLDKTSNQNRSTSTPDGTRGQQASVERMLASLFEGTSLETDSSVEREEQRHFMSQERKEDSRVVTKENFSAHIDLEKRWSARTGGWHATLQVSATLRGRSATERTKER</sequence>
<reference evidence="3 4" key="1">
    <citation type="journal article" date="2015" name="Genome Biol. Evol.">
        <title>Phylogenomic analyses indicate that early fungi evolved digesting cell walls of algal ancestors of land plants.</title>
        <authorList>
            <person name="Chang Y."/>
            <person name="Wang S."/>
            <person name="Sekimoto S."/>
            <person name="Aerts A.L."/>
            <person name="Choi C."/>
            <person name="Clum A."/>
            <person name="LaButti K.M."/>
            <person name="Lindquist E.A."/>
            <person name="Yee Ngan C."/>
            <person name="Ohm R.A."/>
            <person name="Salamov A.A."/>
            <person name="Grigoriev I.V."/>
            <person name="Spatafora J.W."/>
            <person name="Berbee M.L."/>
        </authorList>
    </citation>
    <scope>NUCLEOTIDE SEQUENCE [LARGE SCALE GENOMIC DNA]</scope>
    <source>
        <strain evidence="3 4">JEL478</strain>
    </source>
</reference>
<dbReference type="SMART" id="SM00256">
    <property type="entry name" value="FBOX"/>
    <property type="match status" value="1"/>
</dbReference>
<dbReference type="AlphaFoldDB" id="A0A139AHA6"/>
<keyword evidence="4" id="KW-1185">Reference proteome</keyword>
<name>A0A139AHA6_GONPJ</name>
<dbReference type="PROSITE" id="PS50181">
    <property type="entry name" value="FBOX"/>
    <property type="match status" value="1"/>
</dbReference>
<protein>
    <recommendedName>
        <fullName evidence="2">F-box domain-containing protein</fullName>
    </recommendedName>
</protein>
<organism evidence="3 4">
    <name type="scientific">Gonapodya prolifera (strain JEL478)</name>
    <name type="common">Monoblepharis prolifera</name>
    <dbReference type="NCBI Taxonomy" id="1344416"/>
    <lineage>
        <taxon>Eukaryota</taxon>
        <taxon>Fungi</taxon>
        <taxon>Fungi incertae sedis</taxon>
        <taxon>Chytridiomycota</taxon>
        <taxon>Chytridiomycota incertae sedis</taxon>
        <taxon>Monoblepharidomycetes</taxon>
        <taxon>Monoblepharidales</taxon>
        <taxon>Gonapodyaceae</taxon>
        <taxon>Gonapodya</taxon>
    </lineage>
</organism>
<dbReference type="PANTHER" id="PTHR12874">
    <property type="entry name" value="F-BOX ONLY PROTEIN 48-RELATED"/>
    <property type="match status" value="1"/>
</dbReference>
<feature type="domain" description="F-box" evidence="2">
    <location>
        <begin position="11"/>
        <end position="57"/>
    </location>
</feature>
<feature type="region of interest" description="Disordered" evidence="1">
    <location>
        <begin position="126"/>
        <end position="146"/>
    </location>
</feature>
<dbReference type="GO" id="GO:0031146">
    <property type="term" value="P:SCF-dependent proteasomal ubiquitin-dependent protein catabolic process"/>
    <property type="evidence" value="ECO:0007669"/>
    <property type="project" value="TreeGrafter"/>
</dbReference>
<evidence type="ECO:0000259" key="2">
    <source>
        <dbReference type="PROSITE" id="PS50181"/>
    </source>
</evidence>
<dbReference type="Gene3D" id="1.20.1280.50">
    <property type="match status" value="1"/>
</dbReference>
<evidence type="ECO:0000313" key="3">
    <source>
        <dbReference type="EMBL" id="KXS15825.1"/>
    </source>
</evidence>
<dbReference type="EMBL" id="KQ965759">
    <property type="protein sequence ID" value="KXS15825.1"/>
    <property type="molecule type" value="Genomic_DNA"/>
</dbReference>
<feature type="compositionally biased region" description="Polar residues" evidence="1">
    <location>
        <begin position="92"/>
        <end position="109"/>
    </location>
</feature>
<dbReference type="Proteomes" id="UP000070544">
    <property type="component" value="Unassembled WGS sequence"/>
</dbReference>
<dbReference type="SUPFAM" id="SSF81383">
    <property type="entry name" value="F-box domain"/>
    <property type="match status" value="1"/>
</dbReference>
<dbReference type="GO" id="GO:0005737">
    <property type="term" value="C:cytoplasm"/>
    <property type="evidence" value="ECO:0007669"/>
    <property type="project" value="TreeGrafter"/>
</dbReference>
<dbReference type="Pfam" id="PF12937">
    <property type="entry name" value="F-box-like"/>
    <property type="match status" value="1"/>
</dbReference>
<dbReference type="InterPro" id="IPR036047">
    <property type="entry name" value="F-box-like_dom_sf"/>
</dbReference>
<dbReference type="OrthoDB" id="19711at2759"/>
<accession>A0A139AHA6</accession>
<proteinExistence type="predicted"/>
<feature type="compositionally biased region" description="Basic and acidic residues" evidence="1">
    <location>
        <begin position="130"/>
        <end position="146"/>
    </location>
</feature>
<dbReference type="PANTHER" id="PTHR12874:SF9">
    <property type="entry name" value="F-BOX ONLY PROTEIN 48"/>
    <property type="match status" value="1"/>
</dbReference>
<dbReference type="InterPro" id="IPR001810">
    <property type="entry name" value="F-box_dom"/>
</dbReference>
<gene>
    <name evidence="3" type="ORF">M427DRAFT_56397</name>
</gene>